<keyword evidence="4" id="KW-0029">Amino-acid transport</keyword>
<dbReference type="EMBL" id="PKLF01000011">
    <property type="protein sequence ID" value="MBE8613294.1"/>
    <property type="molecule type" value="Genomic_DNA"/>
</dbReference>
<evidence type="ECO:0000256" key="1">
    <source>
        <dbReference type="ARBA" id="ARBA00004651"/>
    </source>
</evidence>
<dbReference type="PANTHER" id="PTHR30086:SF20">
    <property type="entry name" value="ARGININE EXPORTER PROTEIN ARGO-RELATED"/>
    <property type="match status" value="1"/>
</dbReference>
<feature type="transmembrane region" description="Helical" evidence="7">
    <location>
        <begin position="81"/>
        <end position="104"/>
    </location>
</feature>
<feature type="transmembrane region" description="Helical" evidence="7">
    <location>
        <begin position="159"/>
        <end position="183"/>
    </location>
</feature>
<evidence type="ECO:0000256" key="2">
    <source>
        <dbReference type="ARBA" id="ARBA00022475"/>
    </source>
</evidence>
<keyword evidence="2" id="KW-1003">Cell membrane</keyword>
<dbReference type="GO" id="GO:0015171">
    <property type="term" value="F:amino acid transmembrane transporter activity"/>
    <property type="evidence" value="ECO:0007669"/>
    <property type="project" value="TreeGrafter"/>
</dbReference>
<evidence type="ECO:0000256" key="5">
    <source>
        <dbReference type="ARBA" id="ARBA00022989"/>
    </source>
</evidence>
<dbReference type="Pfam" id="PF01810">
    <property type="entry name" value="LysE"/>
    <property type="match status" value="1"/>
</dbReference>
<feature type="transmembrane region" description="Helical" evidence="7">
    <location>
        <begin position="45"/>
        <end position="69"/>
    </location>
</feature>
<proteinExistence type="predicted"/>
<dbReference type="InterPro" id="IPR001123">
    <property type="entry name" value="LeuE-type"/>
</dbReference>
<protein>
    <submittedName>
        <fullName evidence="8">Lysine transporter LysE</fullName>
    </submittedName>
</protein>
<accession>A0A8I0Q311</accession>
<comment type="subcellular location">
    <subcellularLocation>
        <location evidence="1">Cell membrane</location>
        <topology evidence="1">Multi-pass membrane protein</topology>
    </subcellularLocation>
</comment>
<dbReference type="GO" id="GO:0005886">
    <property type="term" value="C:plasma membrane"/>
    <property type="evidence" value="ECO:0007669"/>
    <property type="project" value="UniProtKB-SubCell"/>
</dbReference>
<evidence type="ECO:0000256" key="6">
    <source>
        <dbReference type="ARBA" id="ARBA00023136"/>
    </source>
</evidence>
<dbReference type="PANTHER" id="PTHR30086">
    <property type="entry name" value="ARGININE EXPORTER PROTEIN ARGO"/>
    <property type="match status" value="1"/>
</dbReference>
<keyword evidence="6 7" id="KW-0472">Membrane</keyword>
<organism evidence="8 9">
    <name type="scientific">Morganella morganii</name>
    <name type="common">Proteus morganii</name>
    <dbReference type="NCBI Taxonomy" id="582"/>
    <lineage>
        <taxon>Bacteria</taxon>
        <taxon>Pseudomonadati</taxon>
        <taxon>Pseudomonadota</taxon>
        <taxon>Gammaproteobacteria</taxon>
        <taxon>Enterobacterales</taxon>
        <taxon>Morganellaceae</taxon>
        <taxon>Morganella</taxon>
    </lineage>
</organism>
<keyword evidence="3 7" id="KW-0812">Transmembrane</keyword>
<evidence type="ECO:0000256" key="4">
    <source>
        <dbReference type="ARBA" id="ARBA00022970"/>
    </source>
</evidence>
<comment type="caution">
    <text evidence="8">The sequence shown here is derived from an EMBL/GenBank/DDBJ whole genome shotgun (WGS) entry which is preliminary data.</text>
</comment>
<dbReference type="AlphaFoldDB" id="A0A8I0Q311"/>
<dbReference type="PIRSF" id="PIRSF006324">
    <property type="entry name" value="LeuE"/>
    <property type="match status" value="1"/>
</dbReference>
<gene>
    <name evidence="8" type="ORF">CYG68_12895</name>
</gene>
<evidence type="ECO:0000313" key="8">
    <source>
        <dbReference type="EMBL" id="MBE8613294.1"/>
    </source>
</evidence>
<dbReference type="Proteomes" id="UP000650477">
    <property type="component" value="Unassembled WGS sequence"/>
</dbReference>
<keyword evidence="5 7" id="KW-1133">Transmembrane helix</keyword>
<feature type="transmembrane region" description="Helical" evidence="7">
    <location>
        <begin position="195"/>
        <end position="213"/>
    </location>
</feature>
<name>A0A8I0Q311_MORMO</name>
<reference evidence="8" key="1">
    <citation type="submission" date="2017-12" db="EMBL/GenBank/DDBJ databases">
        <title>Genome sequencing and analysis.</title>
        <authorList>
            <person name="Huang Y.-T."/>
        </authorList>
    </citation>
    <scope>NUCLEOTIDE SEQUENCE</scope>
    <source>
        <strain evidence="8">VGH116</strain>
    </source>
</reference>
<keyword evidence="4" id="KW-0813">Transport</keyword>
<evidence type="ECO:0000256" key="3">
    <source>
        <dbReference type="ARBA" id="ARBA00022692"/>
    </source>
</evidence>
<evidence type="ECO:0000313" key="9">
    <source>
        <dbReference type="Proteomes" id="UP000650477"/>
    </source>
</evidence>
<sequence>MMNLFNQSEFLALALVHFFIVVSPGPDFAVTLRQSIYHGRKAGLMTALGIGAGISVHVVYTLAGVTALMQATPWLMDTAKYIGAAYLIWLGIQFLCSKGASAAIAPESPDSPDSAPAQTAGKAFWMGFLTNATNPKAMLFFLAMFTTLVSPSTPVTVKLFYGVWMCGVNAAWFMTVSVLFSHQRIRERFLAHSRLFDNVIGTILLLFAGRLLLAV</sequence>
<evidence type="ECO:0000256" key="7">
    <source>
        <dbReference type="SAM" id="Phobius"/>
    </source>
</evidence>